<keyword evidence="3" id="KW-1185">Reference proteome</keyword>
<feature type="domain" description="Reverse transcriptase" evidence="1">
    <location>
        <begin position="1"/>
        <end position="127"/>
    </location>
</feature>
<protein>
    <recommendedName>
        <fullName evidence="1">Reverse transcriptase domain-containing protein</fullName>
    </recommendedName>
</protein>
<dbReference type="Pfam" id="PF00078">
    <property type="entry name" value="RVT_1"/>
    <property type="match status" value="1"/>
</dbReference>
<dbReference type="PROSITE" id="PS50878">
    <property type="entry name" value="RT_POL"/>
    <property type="match status" value="1"/>
</dbReference>
<gene>
    <name evidence="2" type="ORF">HGM15179_009943</name>
</gene>
<dbReference type="PANTHER" id="PTHR33332">
    <property type="entry name" value="REVERSE TRANSCRIPTASE DOMAIN-CONTAINING PROTEIN"/>
    <property type="match status" value="1"/>
</dbReference>
<dbReference type="Proteomes" id="UP000796761">
    <property type="component" value="Unassembled WGS sequence"/>
</dbReference>
<accession>A0A8K1LKP2</accession>
<sequence length="127" mass="14362">MMAWQDGLMEEEQWMLSDFSKVFDSNLISKLRKCMLDEWTRWIKNWLNGRAQRLVMSGAEFSWRPVINGVPQGSVLGPVLFNLFVNSLEEGIGSTLNNCADDPQLGGMPDPPEGSAAIQWDLDRLES</sequence>
<evidence type="ECO:0000313" key="2">
    <source>
        <dbReference type="EMBL" id="TRZ17148.1"/>
    </source>
</evidence>
<dbReference type="AlphaFoldDB" id="A0A8K1LKP2"/>
<name>A0A8K1LKP2_9PASS</name>
<evidence type="ECO:0000259" key="1">
    <source>
        <dbReference type="PROSITE" id="PS50878"/>
    </source>
</evidence>
<evidence type="ECO:0000313" key="3">
    <source>
        <dbReference type="Proteomes" id="UP000796761"/>
    </source>
</evidence>
<dbReference type="InterPro" id="IPR000477">
    <property type="entry name" value="RT_dom"/>
</dbReference>
<dbReference type="EMBL" id="SWJQ01000283">
    <property type="protein sequence ID" value="TRZ17148.1"/>
    <property type="molecule type" value="Genomic_DNA"/>
</dbReference>
<reference evidence="2" key="1">
    <citation type="submission" date="2019-04" db="EMBL/GenBank/DDBJ databases">
        <title>Genome assembly of Zosterops borbonicus 15179.</title>
        <authorList>
            <person name="Leroy T."/>
            <person name="Anselmetti Y."/>
            <person name="Tilak M.-K."/>
            <person name="Nabholz B."/>
        </authorList>
    </citation>
    <scope>NUCLEOTIDE SEQUENCE</scope>
    <source>
        <strain evidence="2">HGM_15179</strain>
        <tissue evidence="2">Muscle</tissue>
    </source>
</reference>
<proteinExistence type="predicted"/>
<comment type="caution">
    <text evidence="2">The sequence shown here is derived from an EMBL/GenBank/DDBJ whole genome shotgun (WGS) entry which is preliminary data.</text>
</comment>
<organism evidence="2 3">
    <name type="scientific">Zosterops borbonicus</name>
    <dbReference type="NCBI Taxonomy" id="364589"/>
    <lineage>
        <taxon>Eukaryota</taxon>
        <taxon>Metazoa</taxon>
        <taxon>Chordata</taxon>
        <taxon>Craniata</taxon>
        <taxon>Vertebrata</taxon>
        <taxon>Euteleostomi</taxon>
        <taxon>Archelosauria</taxon>
        <taxon>Archosauria</taxon>
        <taxon>Dinosauria</taxon>
        <taxon>Saurischia</taxon>
        <taxon>Theropoda</taxon>
        <taxon>Coelurosauria</taxon>
        <taxon>Aves</taxon>
        <taxon>Neognathae</taxon>
        <taxon>Neoaves</taxon>
        <taxon>Telluraves</taxon>
        <taxon>Australaves</taxon>
        <taxon>Passeriformes</taxon>
        <taxon>Sylvioidea</taxon>
        <taxon>Zosteropidae</taxon>
        <taxon>Zosterops</taxon>
    </lineage>
</organism>
<dbReference type="OrthoDB" id="416454at2759"/>